<feature type="transmembrane region" description="Helical" evidence="1">
    <location>
        <begin position="139"/>
        <end position="156"/>
    </location>
</feature>
<keyword evidence="2" id="KW-0614">Plasmid</keyword>
<sequence length="493" mass="56180">MKDLKLGYIVLFAATWGLLLTAPINAQAKVTSEPTQLTVTRASDTTRTLTIFLRTTDPITSLQVTPLDLYRTDGVEIVPATAIKPVQPTVPIKANSLLTIPIKFDLSSIPSGEFNGKLLVRYQDDELIIPISLRMKDSWQRPLAVLVLGILLGMLLSSYRSQGRPRDEVLVRVSQLRTQIRTDEVLKEQPKQPFRKRIEEGLVDVEAALQAEQWDKARQAVEQQENVWLKWRKYRSEWLELLSRGVDELQHSLESMPKSSNYTQTVSLNLERAVKDSPSQDNPALFRDELESLRKQINHYLELQHDIGELKDLCNQLPDEPEELSDNQKNHESNIETCQREAQRLEREMNALYPTDENAYKDLEDRVKVAIDKHRELVKPEIATREGSTPISQAPPTPPVGNMSEEELFKKKFSKNLYPGERTRLRLFNWASYLVAVVFLAGAGFNQLYVSQPTFGANPWSDYFTLLAWGFGAEATRESVTKVVRDWGLPGLK</sequence>
<evidence type="ECO:0000313" key="3">
    <source>
        <dbReference type="Proteomes" id="UP000010471"/>
    </source>
</evidence>
<protein>
    <submittedName>
        <fullName evidence="2">Uncharacterized protein</fullName>
    </submittedName>
</protein>
<evidence type="ECO:0000256" key="1">
    <source>
        <dbReference type="SAM" id="Phobius"/>
    </source>
</evidence>
<accession>K9WQG6</accession>
<keyword evidence="3" id="KW-1185">Reference proteome</keyword>
<dbReference type="HOGENOM" id="CLU_030714_0_0_3"/>
<dbReference type="AlphaFoldDB" id="K9WQG6"/>
<keyword evidence="1" id="KW-0472">Membrane</keyword>
<dbReference type="RefSeq" id="WP_015186161.1">
    <property type="nucleotide sequence ID" value="NC_019739.1"/>
</dbReference>
<evidence type="ECO:0000313" key="2">
    <source>
        <dbReference type="EMBL" id="AFZ22034.1"/>
    </source>
</evidence>
<reference evidence="2 3" key="1">
    <citation type="submission" date="2012-06" db="EMBL/GenBank/DDBJ databases">
        <title>Finished plasmid 1 of genome of Microcoleus sp. PCC 7113.</title>
        <authorList>
            <consortium name="US DOE Joint Genome Institute"/>
            <person name="Gugger M."/>
            <person name="Coursin T."/>
            <person name="Rippka R."/>
            <person name="Tandeau De Marsac N."/>
            <person name="Huntemann M."/>
            <person name="Wei C.-L."/>
            <person name="Han J."/>
            <person name="Detter J.C."/>
            <person name="Han C."/>
            <person name="Tapia R."/>
            <person name="Chen A."/>
            <person name="Kyrpides N."/>
            <person name="Mavromatis K."/>
            <person name="Markowitz V."/>
            <person name="Szeto E."/>
            <person name="Ivanova N."/>
            <person name="Pagani I."/>
            <person name="Pati A."/>
            <person name="Goodwin L."/>
            <person name="Nordberg H.P."/>
            <person name="Cantor M.N."/>
            <person name="Hua S.X."/>
            <person name="Woyke T."/>
            <person name="Kerfeld C.A."/>
        </authorList>
    </citation>
    <scope>NUCLEOTIDE SEQUENCE [LARGE SCALE GENOMIC DNA]</scope>
    <source>
        <strain evidence="2 3">PCC 7113</strain>
        <plasmid evidence="2 3">pMIC7113.01</plasmid>
    </source>
</reference>
<dbReference type="PATRIC" id="fig|1173027.3.peg.7135"/>
<geneLocation type="plasmid" evidence="2 3">
    <name>pMIC7113.01</name>
</geneLocation>
<dbReference type="EMBL" id="CP003631">
    <property type="protein sequence ID" value="AFZ22034.1"/>
    <property type="molecule type" value="Genomic_DNA"/>
</dbReference>
<proteinExistence type="predicted"/>
<organism evidence="2 3">
    <name type="scientific">Allocoleopsis franciscana PCC 7113</name>
    <dbReference type="NCBI Taxonomy" id="1173027"/>
    <lineage>
        <taxon>Bacteria</taxon>
        <taxon>Bacillati</taxon>
        <taxon>Cyanobacteriota</taxon>
        <taxon>Cyanophyceae</taxon>
        <taxon>Coleofasciculales</taxon>
        <taxon>Coleofasciculaceae</taxon>
        <taxon>Allocoleopsis</taxon>
        <taxon>Allocoleopsis franciscana</taxon>
    </lineage>
</organism>
<dbReference type="KEGG" id="mic:Mic7113_6454"/>
<keyword evidence="1" id="KW-0812">Transmembrane</keyword>
<gene>
    <name evidence="2" type="ORF">Mic7113_6454</name>
</gene>
<dbReference type="Proteomes" id="UP000010471">
    <property type="component" value="Plasmid pMIC7113.01"/>
</dbReference>
<dbReference type="OrthoDB" id="443901at2"/>
<keyword evidence="1" id="KW-1133">Transmembrane helix</keyword>
<name>K9WQG6_9CYAN</name>
<feature type="transmembrane region" description="Helical" evidence="1">
    <location>
        <begin position="430"/>
        <end position="450"/>
    </location>
</feature>